<evidence type="ECO:0000256" key="1">
    <source>
        <dbReference type="SAM" id="MobiDB-lite"/>
    </source>
</evidence>
<accession>A0ABP7J5T2</accession>
<reference evidence="3" key="1">
    <citation type="journal article" date="2019" name="Int. J. Syst. Evol. Microbiol.">
        <title>The Global Catalogue of Microorganisms (GCM) 10K type strain sequencing project: providing services to taxonomists for standard genome sequencing and annotation.</title>
        <authorList>
            <consortium name="The Broad Institute Genomics Platform"/>
            <consortium name="The Broad Institute Genome Sequencing Center for Infectious Disease"/>
            <person name="Wu L."/>
            <person name="Ma J."/>
        </authorList>
    </citation>
    <scope>NUCLEOTIDE SEQUENCE [LARGE SCALE GENOMIC DNA]</scope>
    <source>
        <strain evidence="3">JCM 17138</strain>
    </source>
</reference>
<evidence type="ECO:0000313" key="2">
    <source>
        <dbReference type="EMBL" id="GAA3834470.1"/>
    </source>
</evidence>
<evidence type="ECO:0000313" key="3">
    <source>
        <dbReference type="Proteomes" id="UP001501009"/>
    </source>
</evidence>
<keyword evidence="3" id="KW-1185">Reference proteome</keyword>
<feature type="compositionally biased region" description="Low complexity" evidence="1">
    <location>
        <begin position="1"/>
        <end position="14"/>
    </location>
</feature>
<feature type="compositionally biased region" description="Polar residues" evidence="1">
    <location>
        <begin position="105"/>
        <end position="115"/>
    </location>
</feature>
<organism evidence="2 3">
    <name type="scientific">Streptomyces coacervatus</name>
    <dbReference type="NCBI Taxonomy" id="647381"/>
    <lineage>
        <taxon>Bacteria</taxon>
        <taxon>Bacillati</taxon>
        <taxon>Actinomycetota</taxon>
        <taxon>Actinomycetes</taxon>
        <taxon>Kitasatosporales</taxon>
        <taxon>Streptomycetaceae</taxon>
        <taxon>Streptomyces</taxon>
    </lineage>
</organism>
<protein>
    <recommendedName>
        <fullName evidence="4">Secreted protein</fullName>
    </recommendedName>
</protein>
<proteinExistence type="predicted"/>
<evidence type="ECO:0008006" key="4">
    <source>
        <dbReference type="Google" id="ProtNLM"/>
    </source>
</evidence>
<dbReference type="EMBL" id="BAABDE010000031">
    <property type="protein sequence ID" value="GAA3834470.1"/>
    <property type="molecule type" value="Genomic_DNA"/>
</dbReference>
<sequence length="151" mass="15877">MALAGSMSLAAAAPHPSPPSKPKPHLAAGPAGTEDIVTCDLIAQKPNYSGGVVTGVGGIDNCTPHRPDACTTEAELWIWMPYEQQWAPAGSPGKNTACPPPRRTAPSSQKCHESSSYPKYGYKIITTGTIVYGSSHDSGHTQSDVLYLRCV</sequence>
<name>A0ABP7J5T2_9ACTN</name>
<feature type="region of interest" description="Disordered" evidence="1">
    <location>
        <begin position="88"/>
        <end position="115"/>
    </location>
</feature>
<comment type="caution">
    <text evidence="2">The sequence shown here is derived from an EMBL/GenBank/DDBJ whole genome shotgun (WGS) entry which is preliminary data.</text>
</comment>
<gene>
    <name evidence="2" type="ORF">GCM10022403_079120</name>
</gene>
<dbReference type="Proteomes" id="UP001501009">
    <property type="component" value="Unassembled WGS sequence"/>
</dbReference>
<feature type="region of interest" description="Disordered" evidence="1">
    <location>
        <begin position="1"/>
        <end position="30"/>
    </location>
</feature>